<keyword evidence="1" id="KW-0175">Coiled coil</keyword>
<evidence type="ECO:0000256" key="1">
    <source>
        <dbReference type="SAM" id="Coils"/>
    </source>
</evidence>
<feature type="coiled-coil region" evidence="1">
    <location>
        <begin position="131"/>
        <end position="191"/>
    </location>
</feature>
<comment type="caution">
    <text evidence="2">The sequence shown here is derived from an EMBL/GenBank/DDBJ whole genome shotgun (WGS) entry which is preliminary data.</text>
</comment>
<evidence type="ECO:0000313" key="2">
    <source>
        <dbReference type="EMBL" id="MBN7774269.1"/>
    </source>
</evidence>
<protein>
    <submittedName>
        <fullName evidence="2">Uncharacterized protein</fullName>
    </submittedName>
</protein>
<proteinExistence type="predicted"/>
<accession>A0A939IK61</accession>
<reference evidence="2" key="1">
    <citation type="submission" date="2021-02" db="EMBL/GenBank/DDBJ databases">
        <title>Abyssanaerobacter marinus gen.nov., sp., nov, anaerobic bacterium isolated from the Onnuri vent field of Indian Ocean and suggestion of Mogibacteriaceae fam. nov., and proposal of reclassification of ambiguous this family's genus member.</title>
        <authorList>
            <person name="Kim Y.J."/>
            <person name="Yang J.-A."/>
        </authorList>
    </citation>
    <scope>NUCLEOTIDE SEQUENCE</scope>
    <source>
        <strain evidence="2">DSM 2634</strain>
    </source>
</reference>
<organism evidence="2 3">
    <name type="scientific">Clostridium aminobutyricum</name>
    <dbReference type="NCBI Taxonomy" id="33953"/>
    <lineage>
        <taxon>Bacteria</taxon>
        <taxon>Bacillati</taxon>
        <taxon>Bacillota</taxon>
        <taxon>Clostridia</taxon>
        <taxon>Eubacteriales</taxon>
        <taxon>Clostridiaceae</taxon>
        <taxon>Clostridium</taxon>
    </lineage>
</organism>
<gene>
    <name evidence="2" type="ORF">JYB65_12965</name>
</gene>
<dbReference type="Gene3D" id="1.20.120.20">
    <property type="entry name" value="Apolipoprotein"/>
    <property type="match status" value="1"/>
</dbReference>
<dbReference type="EMBL" id="JAFJZZ010000007">
    <property type="protein sequence ID" value="MBN7774269.1"/>
    <property type="molecule type" value="Genomic_DNA"/>
</dbReference>
<dbReference type="RefSeq" id="WP_206583106.1">
    <property type="nucleotide sequence ID" value="NZ_JAFJZZ010000007.1"/>
</dbReference>
<dbReference type="AlphaFoldDB" id="A0A939IK61"/>
<evidence type="ECO:0000313" key="3">
    <source>
        <dbReference type="Proteomes" id="UP000664545"/>
    </source>
</evidence>
<keyword evidence="3" id="KW-1185">Reference proteome</keyword>
<sequence>MMYYYAYLDERDIVQMIYSLPAPISSNQFILIPTNDQTLIGKKYNRETGEFEEIVLFYYAVLGEKDIVINVIDSEVEIIDSKKIKILSKDLTLIGKWYDRQTKQFLDPPIHILAELDTGQINIKGQDKWLQADLDEMKQKQETDLDEIKRKQETDLAETRSALETNLAETKRTLEANLNEIKKKLETVNAGVFGGYKCHFRIRNNEEMTREWVDGKRYTFNFDTGISGYFPKMIRLISEGTHMEELVADLYIVKNPDGSIKRAYLDKAYFGTPRDLQGEEFKRYTEHDIAVSDYDPLRAEVGGNGKKYDEGACAFIQSFSHNYAYVAIGKFDYTENTLSFNIMISEELVGYYTNMKIEVFVF</sequence>
<dbReference type="SUPFAM" id="SSF58113">
    <property type="entry name" value="Apolipoprotein A-I"/>
    <property type="match status" value="1"/>
</dbReference>
<name>A0A939IK61_CLOAM</name>
<dbReference type="Proteomes" id="UP000664545">
    <property type="component" value="Unassembled WGS sequence"/>
</dbReference>